<dbReference type="GO" id="GO:0016810">
    <property type="term" value="F:hydrolase activity, acting on carbon-nitrogen (but not peptide) bonds"/>
    <property type="evidence" value="ECO:0007669"/>
    <property type="project" value="InterPro"/>
</dbReference>
<dbReference type="Gene3D" id="2.30.40.10">
    <property type="entry name" value="Urease, subunit C, domain 1"/>
    <property type="match status" value="1"/>
</dbReference>
<dbReference type="CDD" id="cd01300">
    <property type="entry name" value="YtcJ_like"/>
    <property type="match status" value="1"/>
</dbReference>
<dbReference type="InterPro" id="IPR032466">
    <property type="entry name" value="Metal_Hydrolase"/>
</dbReference>
<feature type="domain" description="Amidohydrolase 3" evidence="1">
    <location>
        <begin position="47"/>
        <end position="523"/>
    </location>
</feature>
<dbReference type="InterPro" id="IPR033932">
    <property type="entry name" value="YtcJ-like"/>
</dbReference>
<evidence type="ECO:0000313" key="2">
    <source>
        <dbReference type="EMBL" id="OES43388.1"/>
    </source>
</evidence>
<protein>
    <submittedName>
        <fullName evidence="2">Amidohydrolase</fullName>
    </submittedName>
</protein>
<dbReference type="PANTHER" id="PTHR22642">
    <property type="entry name" value="IMIDAZOLONEPROPIONASE"/>
    <property type="match status" value="1"/>
</dbReference>
<proteinExistence type="predicted"/>
<comment type="caution">
    <text evidence="2">The sequence shown here is derived from an EMBL/GenBank/DDBJ whole genome shotgun (WGS) entry which is preliminary data.</text>
</comment>
<dbReference type="PANTHER" id="PTHR22642:SF2">
    <property type="entry name" value="PROTEIN LONG AFTER FAR-RED 3"/>
    <property type="match status" value="1"/>
</dbReference>
<dbReference type="RefSeq" id="WP_069939826.1">
    <property type="nucleotide sequence ID" value="NZ_MAMP01000025.1"/>
</dbReference>
<organism evidence="2 3">
    <name type="scientific">Domibacillus iocasae</name>
    <dbReference type="NCBI Taxonomy" id="1714016"/>
    <lineage>
        <taxon>Bacteria</taxon>
        <taxon>Bacillati</taxon>
        <taxon>Bacillota</taxon>
        <taxon>Bacilli</taxon>
        <taxon>Bacillales</taxon>
        <taxon>Bacillaceae</taxon>
        <taxon>Domibacillus</taxon>
    </lineage>
</organism>
<dbReference type="InterPro" id="IPR011059">
    <property type="entry name" value="Metal-dep_hydrolase_composite"/>
</dbReference>
<dbReference type="OrthoDB" id="9767366at2"/>
<dbReference type="SUPFAM" id="SSF51338">
    <property type="entry name" value="Composite domain of metallo-dependent hydrolases"/>
    <property type="match status" value="1"/>
</dbReference>
<keyword evidence="3" id="KW-1185">Reference proteome</keyword>
<gene>
    <name evidence="2" type="ORF">BA724_13235</name>
</gene>
<dbReference type="Gene3D" id="3.10.310.70">
    <property type="match status" value="1"/>
</dbReference>
<dbReference type="Proteomes" id="UP000095658">
    <property type="component" value="Unassembled WGS sequence"/>
</dbReference>
<dbReference type="STRING" id="1714016.BA724_13235"/>
<accession>A0A1E7DL23</accession>
<keyword evidence="2" id="KW-0378">Hydrolase</keyword>
<evidence type="ECO:0000313" key="3">
    <source>
        <dbReference type="Proteomes" id="UP000095658"/>
    </source>
</evidence>
<evidence type="ECO:0000259" key="1">
    <source>
        <dbReference type="Pfam" id="PF07969"/>
    </source>
</evidence>
<dbReference type="InterPro" id="IPR013108">
    <property type="entry name" value="Amidohydro_3"/>
</dbReference>
<reference evidence="2 3" key="1">
    <citation type="submission" date="2016-06" db="EMBL/GenBank/DDBJ databases">
        <title>Domibacillus iocasae genome sequencing.</title>
        <authorList>
            <person name="Verma A."/>
            <person name="Pal Y."/>
            <person name="Ojha A.K."/>
            <person name="Krishnamurthi S."/>
        </authorList>
    </citation>
    <scope>NUCLEOTIDE SEQUENCE [LARGE SCALE GENOMIC DNA]</scope>
    <source>
        <strain evidence="2 3">DSM 29979</strain>
    </source>
</reference>
<sequence>MKQLWHNGIIYTMKQENETVEAVLVEEGKIIAVGSFNDLNEQAEERLDLQGAAMYPGFVDSHLHMVFQGETFVRLDLSKASSAEEMLAMVKEAAKTTPADKWLFGEGWSEQNFADQRIPTIEELDAIRKEPILLTRVCHHVVLGNAAALSAGGILEESKAPAGGEIGRNAEGTLNGLLYDKAIDPVTAAIPRKGEAYIDYLTEVVNLAVDQLLSYGLTGGHTEDMHYFGDYINPLTAFHRVIGEKHHFRVNVLRHHAVFQNMMEADVPFDEPFIEPGAMKIFADGALGGSTAALSKPYADQPDNKGLLIHTDDQLEGLVKIAREYNEAVAVHIIGDRAADQVLHVIEKYPVPNGKRDRLIHGCVLSEELIGRMATLPVVVDVQPAFVSSDFPWVKDRLGEERLGFAYPWKTLLDRGIMCAAGTDAPVEDINPIASIYAAVERKKPYEAHNGYGPEQKLSRFEAIQMYTIGSAQAIGKEHERGLIKPGYVADFSVFDRDLFAGTSEDMLAVKAVKTVVAGRIVFDRADAGG</sequence>
<dbReference type="AlphaFoldDB" id="A0A1E7DL23"/>
<dbReference type="Gene3D" id="3.20.20.140">
    <property type="entry name" value="Metal-dependent hydrolases"/>
    <property type="match status" value="1"/>
</dbReference>
<dbReference type="Pfam" id="PF07969">
    <property type="entry name" value="Amidohydro_3"/>
    <property type="match status" value="1"/>
</dbReference>
<name>A0A1E7DL23_9BACI</name>
<dbReference type="SUPFAM" id="SSF51556">
    <property type="entry name" value="Metallo-dependent hydrolases"/>
    <property type="match status" value="1"/>
</dbReference>
<dbReference type="EMBL" id="MAMP01000025">
    <property type="protein sequence ID" value="OES43388.1"/>
    <property type="molecule type" value="Genomic_DNA"/>
</dbReference>